<name>A0A1B7MMC2_9AGAM</name>
<dbReference type="InParanoid" id="A0A1B7MMC2"/>
<gene>
    <name evidence="2" type="ORF">K503DRAFT_496404</name>
</gene>
<sequence>MDRVTHSVIESDVFLRLSGSQTSTLQVGTFGVDRGSRGLCTFRVCLGMLSSLSSSVLLWWSRLS</sequence>
<dbReference type="EMBL" id="KV448717">
    <property type="protein sequence ID" value="OAX33729.1"/>
    <property type="molecule type" value="Genomic_DNA"/>
</dbReference>
<keyword evidence="1" id="KW-1133">Transmembrane helix</keyword>
<evidence type="ECO:0000313" key="2">
    <source>
        <dbReference type="EMBL" id="OAX33729.1"/>
    </source>
</evidence>
<dbReference type="Proteomes" id="UP000092154">
    <property type="component" value="Unassembled WGS sequence"/>
</dbReference>
<protein>
    <submittedName>
        <fullName evidence="2">Uncharacterized protein</fullName>
    </submittedName>
</protein>
<keyword evidence="1" id="KW-0812">Transmembrane</keyword>
<organism evidence="2 3">
    <name type="scientific">Rhizopogon vinicolor AM-OR11-026</name>
    <dbReference type="NCBI Taxonomy" id="1314800"/>
    <lineage>
        <taxon>Eukaryota</taxon>
        <taxon>Fungi</taxon>
        <taxon>Dikarya</taxon>
        <taxon>Basidiomycota</taxon>
        <taxon>Agaricomycotina</taxon>
        <taxon>Agaricomycetes</taxon>
        <taxon>Agaricomycetidae</taxon>
        <taxon>Boletales</taxon>
        <taxon>Suillineae</taxon>
        <taxon>Rhizopogonaceae</taxon>
        <taxon>Rhizopogon</taxon>
    </lineage>
</organism>
<dbReference type="AlphaFoldDB" id="A0A1B7MMC2"/>
<feature type="transmembrane region" description="Helical" evidence="1">
    <location>
        <begin position="40"/>
        <end position="60"/>
    </location>
</feature>
<evidence type="ECO:0000256" key="1">
    <source>
        <dbReference type="SAM" id="Phobius"/>
    </source>
</evidence>
<keyword evidence="3" id="KW-1185">Reference proteome</keyword>
<accession>A0A1B7MMC2</accession>
<reference evidence="2 3" key="1">
    <citation type="submission" date="2016-06" db="EMBL/GenBank/DDBJ databases">
        <title>Comparative genomics of the ectomycorrhizal sister species Rhizopogon vinicolor and Rhizopogon vesiculosus (Basidiomycota: Boletales) reveals a divergence of the mating type B locus.</title>
        <authorList>
            <consortium name="DOE Joint Genome Institute"/>
            <person name="Mujic A.B."/>
            <person name="Kuo A."/>
            <person name="Tritt A."/>
            <person name="Lipzen A."/>
            <person name="Chen C."/>
            <person name="Johnson J."/>
            <person name="Sharma A."/>
            <person name="Barry K."/>
            <person name="Grigoriev I.V."/>
            <person name="Spatafora J.W."/>
        </authorList>
    </citation>
    <scope>NUCLEOTIDE SEQUENCE [LARGE SCALE GENOMIC DNA]</scope>
    <source>
        <strain evidence="2 3">AM-OR11-026</strain>
    </source>
</reference>
<keyword evidence="1" id="KW-0472">Membrane</keyword>
<proteinExistence type="predicted"/>
<evidence type="ECO:0000313" key="3">
    <source>
        <dbReference type="Proteomes" id="UP000092154"/>
    </source>
</evidence>